<reference evidence="11 12" key="1">
    <citation type="submission" date="2017-06" db="EMBL/GenBank/DDBJ databases">
        <title>Global population genomics of the pathogenic fungus Cryptococcus neoformans var. grubii.</title>
        <authorList>
            <person name="Cuomo C."/>
            <person name="Litvintseva A."/>
            <person name="Chen Y."/>
            <person name="Young S."/>
            <person name="Zeng Q."/>
            <person name="Chapman S."/>
            <person name="Gujja S."/>
            <person name="Saif S."/>
            <person name="Birren B."/>
        </authorList>
    </citation>
    <scope>NUCLEOTIDE SEQUENCE [LARGE SCALE GENOMIC DNA]</scope>
    <source>
        <strain evidence="11 12">Tu259-1</strain>
    </source>
</reference>
<dbReference type="PRINTS" id="PR00899">
    <property type="entry name" value="GPCRSTE3"/>
</dbReference>
<evidence type="ECO:0000256" key="10">
    <source>
        <dbReference type="SAM" id="Phobius"/>
    </source>
</evidence>
<dbReference type="OrthoDB" id="2874149at2759"/>
<dbReference type="GO" id="GO:0000750">
    <property type="term" value="P:pheromone-dependent signal transduction involved in conjugation with cellular fusion"/>
    <property type="evidence" value="ECO:0007669"/>
    <property type="project" value="TreeGrafter"/>
</dbReference>
<evidence type="ECO:0000256" key="6">
    <source>
        <dbReference type="ARBA" id="ARBA00023040"/>
    </source>
</evidence>
<proteinExistence type="inferred from homology"/>
<organism evidence="11 12">
    <name type="scientific">Cryptococcus neoformans Tu259-1</name>
    <dbReference type="NCBI Taxonomy" id="1230072"/>
    <lineage>
        <taxon>Eukaryota</taxon>
        <taxon>Fungi</taxon>
        <taxon>Dikarya</taxon>
        <taxon>Basidiomycota</taxon>
        <taxon>Agaricomycotina</taxon>
        <taxon>Tremellomycetes</taxon>
        <taxon>Tremellales</taxon>
        <taxon>Cryptococcaceae</taxon>
        <taxon>Cryptococcus</taxon>
        <taxon>Cryptococcus neoformans species complex</taxon>
    </lineage>
</organism>
<feature type="transmembrane region" description="Helical" evidence="10">
    <location>
        <begin position="265"/>
        <end position="286"/>
    </location>
</feature>
<keyword evidence="6" id="KW-0297">G-protein coupled receptor</keyword>
<keyword evidence="8 11" id="KW-0675">Receptor</keyword>
<comment type="subcellular location">
    <subcellularLocation>
        <location evidence="1">Membrane</location>
        <topology evidence="1">Multi-pass membrane protein</topology>
    </subcellularLocation>
</comment>
<dbReference type="Proteomes" id="UP000199727">
    <property type="component" value="Unassembled WGS sequence"/>
</dbReference>
<feature type="transmembrane region" description="Helical" evidence="10">
    <location>
        <begin position="7"/>
        <end position="25"/>
    </location>
</feature>
<feature type="transmembrane region" description="Helical" evidence="10">
    <location>
        <begin position="206"/>
        <end position="226"/>
    </location>
</feature>
<name>A0A854QIC6_CRYNE</name>
<evidence type="ECO:0000313" key="12">
    <source>
        <dbReference type="Proteomes" id="UP000199727"/>
    </source>
</evidence>
<evidence type="ECO:0000256" key="8">
    <source>
        <dbReference type="ARBA" id="ARBA00023170"/>
    </source>
</evidence>
<dbReference type="Pfam" id="PF02076">
    <property type="entry name" value="STE3"/>
    <property type="match status" value="1"/>
</dbReference>
<evidence type="ECO:0000313" key="11">
    <source>
        <dbReference type="EMBL" id="OXG26559.1"/>
    </source>
</evidence>
<evidence type="ECO:0000256" key="7">
    <source>
        <dbReference type="ARBA" id="ARBA00023136"/>
    </source>
</evidence>
<evidence type="ECO:0000256" key="3">
    <source>
        <dbReference type="ARBA" id="ARBA00022507"/>
    </source>
</evidence>
<keyword evidence="7 10" id="KW-0472">Membrane</keyword>
<comment type="caution">
    <text evidence="11">The sequence shown here is derived from an EMBL/GenBank/DDBJ whole genome shotgun (WGS) entry which is preliminary data.</text>
</comment>
<dbReference type="InterPro" id="IPR001499">
    <property type="entry name" value="GPCR_STE3"/>
</dbReference>
<keyword evidence="4 10" id="KW-0812">Transmembrane</keyword>
<gene>
    <name evidence="11" type="ORF">C361_01318</name>
</gene>
<evidence type="ECO:0000256" key="2">
    <source>
        <dbReference type="ARBA" id="ARBA00011085"/>
    </source>
</evidence>
<keyword evidence="9" id="KW-0807">Transducer</keyword>
<feature type="transmembrane region" description="Helical" evidence="10">
    <location>
        <begin position="115"/>
        <end position="134"/>
    </location>
</feature>
<dbReference type="AlphaFoldDB" id="A0A854QIC6"/>
<protein>
    <submittedName>
        <fullName evidence="11">Pheromone a factor receptor</fullName>
    </submittedName>
</protein>
<comment type="similarity">
    <text evidence="2">Belongs to the G-protein coupled receptor 4 family.</text>
</comment>
<evidence type="ECO:0000256" key="9">
    <source>
        <dbReference type="ARBA" id="ARBA00023224"/>
    </source>
</evidence>
<evidence type="ECO:0000256" key="1">
    <source>
        <dbReference type="ARBA" id="ARBA00004141"/>
    </source>
</evidence>
<dbReference type="GO" id="GO:0005886">
    <property type="term" value="C:plasma membrane"/>
    <property type="evidence" value="ECO:0007669"/>
    <property type="project" value="TreeGrafter"/>
</dbReference>
<dbReference type="PANTHER" id="PTHR28097:SF1">
    <property type="entry name" value="PHEROMONE A FACTOR RECEPTOR"/>
    <property type="match status" value="1"/>
</dbReference>
<evidence type="ECO:0000256" key="4">
    <source>
        <dbReference type="ARBA" id="ARBA00022692"/>
    </source>
</evidence>
<evidence type="ECO:0000256" key="5">
    <source>
        <dbReference type="ARBA" id="ARBA00022989"/>
    </source>
</evidence>
<dbReference type="EMBL" id="AMKT01000024">
    <property type="protein sequence ID" value="OXG26559.1"/>
    <property type="molecule type" value="Genomic_DNA"/>
</dbReference>
<dbReference type="GO" id="GO:0004932">
    <property type="term" value="F:mating-type factor pheromone receptor activity"/>
    <property type="evidence" value="ECO:0007669"/>
    <property type="project" value="InterPro"/>
</dbReference>
<sequence length="414" mass="46355">MAFAHPEYLVPSVIALVLALYPLPWHLRTGNIATLSMIFWMTLLNIVHIVNCIVWVDSSAPRANWWGDISTLIIVTYNYALPTAHLVLAKQLESFTSLRPHSPLYDSSARKRHRIFDISVTIGAPVVGYLIHLINMDRRFYIVERLGPQAATYWNAWGVIWMAIVPILIAVTVVVYTIMALVNIYLRRQQMLSLIASDASVNRDQFYRLMFLTISEVGTCGLRAIFNLMSFQNGPQPMGHRGAPFHNLTKIESIEWSSTTTSGRLTLHLSFFTVVACSYVFFMCFATSTETKRFYSNVVRKIFPCIPESRTSRIHKLGSVDTGMSRSNATGTYSSATTGPISPTTPKDMDISLEEMLHAPALGKNGHWAISRGLNRVELAPSVTTQESKYEEETADALYLPSMAAEEKTSSSMV</sequence>
<feature type="transmembrane region" description="Helical" evidence="10">
    <location>
        <begin position="37"/>
        <end position="56"/>
    </location>
</feature>
<accession>A0A854QIC6</accession>
<feature type="transmembrane region" description="Helical" evidence="10">
    <location>
        <begin position="154"/>
        <end position="186"/>
    </location>
</feature>
<dbReference type="PANTHER" id="PTHR28097">
    <property type="entry name" value="PHEROMONE A FACTOR RECEPTOR"/>
    <property type="match status" value="1"/>
</dbReference>
<keyword evidence="5 10" id="KW-1133">Transmembrane helix</keyword>
<keyword evidence="3" id="KW-0589">Pheromone response</keyword>